<evidence type="ECO:0000256" key="7">
    <source>
        <dbReference type="RuleBase" id="RU363032"/>
    </source>
</evidence>
<evidence type="ECO:0000256" key="2">
    <source>
        <dbReference type="ARBA" id="ARBA00022448"/>
    </source>
</evidence>
<evidence type="ECO:0000256" key="4">
    <source>
        <dbReference type="ARBA" id="ARBA00022692"/>
    </source>
</evidence>
<evidence type="ECO:0000313" key="9">
    <source>
        <dbReference type="EMBL" id="TLU73815.1"/>
    </source>
</evidence>
<reference evidence="9 10" key="1">
    <citation type="submission" date="2019-05" db="EMBL/GenBank/DDBJ databases">
        <authorList>
            <person name="Pankratov T."/>
            <person name="Grouzdev D."/>
        </authorList>
    </citation>
    <scope>NUCLEOTIDE SEQUENCE [LARGE SCALE GENOMIC DNA]</scope>
    <source>
        <strain evidence="9 10">KEBCLARHB70R</strain>
    </source>
</reference>
<protein>
    <submittedName>
        <fullName evidence="9">ABC transporter permease</fullName>
    </submittedName>
</protein>
<comment type="similarity">
    <text evidence="7">Belongs to the binding-protein-dependent transport system permease family.</text>
</comment>
<dbReference type="PANTHER" id="PTHR43163">
    <property type="entry name" value="DIPEPTIDE TRANSPORT SYSTEM PERMEASE PROTEIN DPPB-RELATED"/>
    <property type="match status" value="1"/>
</dbReference>
<dbReference type="AlphaFoldDB" id="A0A5R9J896"/>
<proteinExistence type="inferred from homology"/>
<sequence length="319" mass="34368">MRILGGIGRKLGSAALSLAILITLTFVLVHVAPGSPVYQILGPKASPASIRELNHALGLDLPFWHQYFRWWLDLAHGQLGTSYSVERPVGSLIVSYELNTLALQIVSLVASLLIAFALGLAHGVFYDRTPGRIIGGVELALYAMPSFFSGTLLILLFSMQLGWFPAGGLENLRLAHQTVASNALHMALPCVTIVLLTVPVLSRYFAQSVHEELGRDYVRSAAARGASPSRILLHHVIRNALRPLVTVLGLSLPSIFAGGVVVETVFSYPGLGWLLWRSALAQDYPVLIGIVLVIGILTVLGNLLADIVNTLLDPRTGYA</sequence>
<feature type="transmembrane region" description="Helical" evidence="7">
    <location>
        <begin position="101"/>
        <end position="127"/>
    </location>
</feature>
<feature type="transmembrane region" description="Helical" evidence="7">
    <location>
        <begin position="244"/>
        <end position="266"/>
    </location>
</feature>
<comment type="subcellular location">
    <subcellularLocation>
        <location evidence="1 7">Cell membrane</location>
        <topology evidence="1 7">Multi-pass membrane protein</topology>
    </subcellularLocation>
</comment>
<evidence type="ECO:0000256" key="6">
    <source>
        <dbReference type="ARBA" id="ARBA00023136"/>
    </source>
</evidence>
<dbReference type="Pfam" id="PF19300">
    <property type="entry name" value="BPD_transp_1_N"/>
    <property type="match status" value="1"/>
</dbReference>
<evidence type="ECO:0000313" key="10">
    <source>
        <dbReference type="Proteomes" id="UP000305654"/>
    </source>
</evidence>
<feature type="transmembrane region" description="Helical" evidence="7">
    <location>
        <begin position="183"/>
        <end position="206"/>
    </location>
</feature>
<evidence type="ECO:0000256" key="5">
    <source>
        <dbReference type="ARBA" id="ARBA00022989"/>
    </source>
</evidence>
<dbReference type="EMBL" id="VCDI01000001">
    <property type="protein sequence ID" value="TLU73815.1"/>
    <property type="molecule type" value="Genomic_DNA"/>
</dbReference>
<comment type="caution">
    <text evidence="9">The sequence shown here is derived from an EMBL/GenBank/DDBJ whole genome shotgun (WGS) entry which is preliminary data.</text>
</comment>
<keyword evidence="2 7" id="KW-0813">Transport</keyword>
<dbReference type="PROSITE" id="PS50928">
    <property type="entry name" value="ABC_TM1"/>
    <property type="match status" value="1"/>
</dbReference>
<keyword evidence="4 7" id="KW-0812">Transmembrane</keyword>
<evidence type="ECO:0000256" key="1">
    <source>
        <dbReference type="ARBA" id="ARBA00004651"/>
    </source>
</evidence>
<dbReference type="GO" id="GO:0055085">
    <property type="term" value="P:transmembrane transport"/>
    <property type="evidence" value="ECO:0007669"/>
    <property type="project" value="InterPro"/>
</dbReference>
<dbReference type="SUPFAM" id="SSF161098">
    <property type="entry name" value="MetI-like"/>
    <property type="match status" value="1"/>
</dbReference>
<feature type="transmembrane region" description="Helical" evidence="7">
    <location>
        <begin position="12"/>
        <end position="32"/>
    </location>
</feature>
<dbReference type="InterPro" id="IPR045621">
    <property type="entry name" value="BPD_transp_1_N"/>
</dbReference>
<dbReference type="OrthoDB" id="9807402at2"/>
<evidence type="ECO:0000259" key="8">
    <source>
        <dbReference type="PROSITE" id="PS50928"/>
    </source>
</evidence>
<dbReference type="GO" id="GO:0005886">
    <property type="term" value="C:plasma membrane"/>
    <property type="evidence" value="ECO:0007669"/>
    <property type="project" value="UniProtKB-SubCell"/>
</dbReference>
<organism evidence="9 10">
    <name type="scientific">Lichenicoccus roseus</name>
    <dbReference type="NCBI Taxonomy" id="2683649"/>
    <lineage>
        <taxon>Bacteria</taxon>
        <taxon>Pseudomonadati</taxon>
        <taxon>Pseudomonadota</taxon>
        <taxon>Alphaproteobacteria</taxon>
        <taxon>Acetobacterales</taxon>
        <taxon>Acetobacteraceae</taxon>
        <taxon>Lichenicoccus</taxon>
    </lineage>
</organism>
<keyword evidence="6 7" id="KW-0472">Membrane</keyword>
<dbReference type="Pfam" id="PF00528">
    <property type="entry name" value="BPD_transp_1"/>
    <property type="match status" value="1"/>
</dbReference>
<dbReference type="CDD" id="cd06261">
    <property type="entry name" value="TM_PBP2"/>
    <property type="match status" value="1"/>
</dbReference>
<feature type="transmembrane region" description="Helical" evidence="7">
    <location>
        <begin position="139"/>
        <end position="163"/>
    </location>
</feature>
<dbReference type="Gene3D" id="1.10.3720.10">
    <property type="entry name" value="MetI-like"/>
    <property type="match status" value="1"/>
</dbReference>
<dbReference type="InterPro" id="IPR000515">
    <property type="entry name" value="MetI-like"/>
</dbReference>
<keyword evidence="10" id="KW-1185">Reference proteome</keyword>
<feature type="transmembrane region" description="Helical" evidence="7">
    <location>
        <begin position="286"/>
        <end position="305"/>
    </location>
</feature>
<evidence type="ECO:0000256" key="3">
    <source>
        <dbReference type="ARBA" id="ARBA00022475"/>
    </source>
</evidence>
<accession>A0A5R9J896</accession>
<name>A0A5R9J896_9PROT</name>
<dbReference type="PANTHER" id="PTHR43163:SF6">
    <property type="entry name" value="DIPEPTIDE TRANSPORT SYSTEM PERMEASE PROTEIN DPPB-RELATED"/>
    <property type="match status" value="1"/>
</dbReference>
<dbReference type="InterPro" id="IPR035906">
    <property type="entry name" value="MetI-like_sf"/>
</dbReference>
<dbReference type="Proteomes" id="UP000305654">
    <property type="component" value="Unassembled WGS sequence"/>
</dbReference>
<keyword evidence="3" id="KW-1003">Cell membrane</keyword>
<keyword evidence="5 7" id="KW-1133">Transmembrane helix</keyword>
<gene>
    <name evidence="9" type="ORF">FE263_00835</name>
</gene>
<dbReference type="RefSeq" id="WP_138324068.1">
    <property type="nucleotide sequence ID" value="NZ_VCDI01000001.1"/>
</dbReference>
<feature type="domain" description="ABC transmembrane type-1" evidence="8">
    <location>
        <begin position="97"/>
        <end position="305"/>
    </location>
</feature>